<dbReference type="Proteomes" id="UP000572680">
    <property type="component" value="Unassembled WGS sequence"/>
</dbReference>
<reference evidence="2 3" key="1">
    <citation type="submission" date="2020-08" db="EMBL/GenBank/DDBJ databases">
        <title>Genomic Encyclopedia of Type Strains, Phase IV (KMG-IV): sequencing the most valuable type-strain genomes for metagenomic binning, comparative biology and taxonomic classification.</title>
        <authorList>
            <person name="Goeker M."/>
        </authorList>
    </citation>
    <scope>NUCLEOTIDE SEQUENCE [LARGE SCALE GENOMIC DNA]</scope>
    <source>
        <strain evidence="2 3">DSM 44197</strain>
    </source>
</reference>
<gene>
    <name evidence="2" type="ORF">HNR61_003233</name>
</gene>
<dbReference type="Pfam" id="PF09346">
    <property type="entry name" value="SMI1_KNR4"/>
    <property type="match status" value="1"/>
</dbReference>
<feature type="domain" description="Knr4/Smi1-like" evidence="1">
    <location>
        <begin position="37"/>
        <end position="212"/>
    </location>
</feature>
<dbReference type="AlphaFoldDB" id="A0A7W3LP06"/>
<evidence type="ECO:0000313" key="3">
    <source>
        <dbReference type="Proteomes" id="UP000572680"/>
    </source>
</evidence>
<dbReference type="EMBL" id="JACJIA010000003">
    <property type="protein sequence ID" value="MBA8951602.1"/>
    <property type="molecule type" value="Genomic_DNA"/>
</dbReference>
<dbReference type="InterPro" id="IPR018958">
    <property type="entry name" value="Knr4/Smi1-like_dom"/>
</dbReference>
<evidence type="ECO:0000259" key="1">
    <source>
        <dbReference type="SMART" id="SM00860"/>
    </source>
</evidence>
<keyword evidence="3" id="KW-1185">Reference proteome</keyword>
<dbReference type="RefSeq" id="WP_182843897.1">
    <property type="nucleotide sequence ID" value="NZ_BAAALP010000029.1"/>
</dbReference>
<evidence type="ECO:0000313" key="2">
    <source>
        <dbReference type="EMBL" id="MBA8951602.1"/>
    </source>
</evidence>
<accession>A0A7W3LP06</accession>
<comment type="caution">
    <text evidence="2">The sequence shown here is derived from an EMBL/GenBank/DDBJ whole genome shotgun (WGS) entry which is preliminary data.</text>
</comment>
<dbReference type="SUPFAM" id="SSF160631">
    <property type="entry name" value="SMI1/KNR4-like"/>
    <property type="match status" value="1"/>
</dbReference>
<dbReference type="Gene3D" id="3.40.1580.10">
    <property type="entry name" value="SMI1/KNR4-like"/>
    <property type="match status" value="1"/>
</dbReference>
<name>A0A7W3LP06_ACTNM</name>
<sequence length="222" mass="24947">MTIDWIRVRERVAALAASPRAAEVFGGHSHRFELEPVLTPDELAEAEAQFGVTLPEDYRGFLLHAGRGGAGPSYGIFPLRRGRDGWHWEGDGADLASLARLREPFPVQGPDPAALDALLAERPEEEDFEDVDAFDVAYEAWDERLAGLLWNEDRTVGAVCLCHHGCATREWLVVSGPERGTIWSDDRVDEVDLRPRGERTTFGRWYLEWLAEAEERVRAPAR</sequence>
<dbReference type="InterPro" id="IPR037883">
    <property type="entry name" value="Knr4/Smi1-like_sf"/>
</dbReference>
<dbReference type="SMART" id="SM00860">
    <property type="entry name" value="SMI1_KNR4"/>
    <property type="match status" value="1"/>
</dbReference>
<proteinExistence type="predicted"/>
<organism evidence="2 3">
    <name type="scientific">Actinomadura namibiensis</name>
    <dbReference type="NCBI Taxonomy" id="182080"/>
    <lineage>
        <taxon>Bacteria</taxon>
        <taxon>Bacillati</taxon>
        <taxon>Actinomycetota</taxon>
        <taxon>Actinomycetes</taxon>
        <taxon>Streptosporangiales</taxon>
        <taxon>Thermomonosporaceae</taxon>
        <taxon>Actinomadura</taxon>
    </lineage>
</organism>
<protein>
    <recommendedName>
        <fullName evidence="1">Knr4/Smi1-like domain-containing protein</fullName>
    </recommendedName>
</protein>